<dbReference type="InterPro" id="IPR025495">
    <property type="entry name" value="DUF4386"/>
</dbReference>
<protein>
    <submittedName>
        <fullName evidence="2">DUF4386 domain-containing protein</fullName>
    </submittedName>
</protein>
<organism evidence="2 3">
    <name type="scientific">Oceanobacillus profundus</name>
    <dbReference type="NCBI Taxonomy" id="372463"/>
    <lineage>
        <taxon>Bacteria</taxon>
        <taxon>Bacillati</taxon>
        <taxon>Bacillota</taxon>
        <taxon>Bacilli</taxon>
        <taxon>Bacillales</taxon>
        <taxon>Bacillaceae</taxon>
        <taxon>Oceanobacillus</taxon>
    </lineage>
</organism>
<accession>A0A417YNE4</accession>
<feature type="transmembrane region" description="Helical" evidence="1">
    <location>
        <begin position="141"/>
        <end position="166"/>
    </location>
</feature>
<feature type="transmembrane region" description="Helical" evidence="1">
    <location>
        <begin position="12"/>
        <end position="36"/>
    </location>
</feature>
<evidence type="ECO:0000256" key="1">
    <source>
        <dbReference type="SAM" id="Phobius"/>
    </source>
</evidence>
<dbReference type="EMBL" id="QWEH01000001">
    <property type="protein sequence ID" value="RHW35093.1"/>
    <property type="molecule type" value="Genomic_DNA"/>
</dbReference>
<dbReference type="Proteomes" id="UP000285456">
    <property type="component" value="Unassembled WGS sequence"/>
</dbReference>
<comment type="caution">
    <text evidence="2">The sequence shown here is derived from an EMBL/GenBank/DDBJ whole genome shotgun (WGS) entry which is preliminary data.</text>
</comment>
<gene>
    <name evidence="2" type="ORF">D1B32_00275</name>
</gene>
<reference evidence="2 3" key="1">
    <citation type="journal article" date="2007" name="Int. J. Syst. Evol. Microbiol.">
        <title>Oceanobacillus profundus sp. nov., isolated from a deep-sea sediment core.</title>
        <authorList>
            <person name="Kim Y.G."/>
            <person name="Choi D.H."/>
            <person name="Hyun S."/>
            <person name="Cho B.C."/>
        </authorList>
    </citation>
    <scope>NUCLEOTIDE SEQUENCE [LARGE SCALE GENOMIC DNA]</scope>
    <source>
        <strain evidence="2 3">DSM 18246</strain>
    </source>
</reference>
<keyword evidence="1" id="KW-0812">Transmembrane</keyword>
<evidence type="ECO:0000313" key="3">
    <source>
        <dbReference type="Proteomes" id="UP000285456"/>
    </source>
</evidence>
<keyword evidence="3" id="KW-1185">Reference proteome</keyword>
<sequence length="243" mass="26688">MTNLEKECSNQRTVAIAGGIAIIIMALAAGFSYGFVLEQIAIQGDTDATFQNLLSSEGLFIAGIAGWLVILLCDIVVAWSLYIVLQPLHKNLSLLAMLLRFAYAGILGIAILNLIIVTILINNRASFLTTDSFPVMANVFLIAFEMTWWIGLIIFGAHLLIVGYLAFQSDFIPKLVSILLWIAALAYMLIHAFYFFLPHWNAFTSVLEAVLTIPMVFGELGLGIWLLMKGGKSSDVRDKAAIK</sequence>
<dbReference type="OrthoDB" id="7060422at2"/>
<proteinExistence type="predicted"/>
<feature type="transmembrane region" description="Helical" evidence="1">
    <location>
        <begin position="178"/>
        <end position="197"/>
    </location>
</feature>
<keyword evidence="1" id="KW-1133">Transmembrane helix</keyword>
<feature type="transmembrane region" description="Helical" evidence="1">
    <location>
        <begin position="59"/>
        <end position="85"/>
    </location>
</feature>
<dbReference type="RefSeq" id="WP_118888292.1">
    <property type="nucleotide sequence ID" value="NZ_PHUT01000001.1"/>
</dbReference>
<evidence type="ECO:0000313" key="2">
    <source>
        <dbReference type="EMBL" id="RHW35093.1"/>
    </source>
</evidence>
<feature type="transmembrane region" description="Helical" evidence="1">
    <location>
        <begin position="97"/>
        <end position="121"/>
    </location>
</feature>
<keyword evidence="1" id="KW-0472">Membrane</keyword>
<feature type="transmembrane region" description="Helical" evidence="1">
    <location>
        <begin position="209"/>
        <end position="228"/>
    </location>
</feature>
<dbReference type="AlphaFoldDB" id="A0A417YNE4"/>
<name>A0A417YNE4_9BACI</name>
<dbReference type="Pfam" id="PF14329">
    <property type="entry name" value="DUF4386"/>
    <property type="match status" value="1"/>
</dbReference>